<accession>A0A2M6USK2</accession>
<reference evidence="1 2" key="1">
    <citation type="submission" date="2017-06" db="EMBL/GenBank/DDBJ databases">
        <title>Draft genome of Bartonella tribocorum C635.</title>
        <authorList>
            <person name="Hadjadj L."/>
            <person name="Jiyipong T."/>
            <person name="Diene S.M."/>
            <person name="Morand S."/>
            <person name="Rolain J.-M."/>
        </authorList>
    </citation>
    <scope>NUCLEOTIDE SEQUENCE [LARGE SCALE GENOMIC DNA]</scope>
    <source>
        <strain evidence="1 2">C635</strain>
    </source>
</reference>
<evidence type="ECO:0000313" key="1">
    <source>
        <dbReference type="EMBL" id="PIT69143.1"/>
    </source>
</evidence>
<proteinExistence type="predicted"/>
<protein>
    <submittedName>
        <fullName evidence="1">Uncharacterized protein</fullName>
    </submittedName>
</protein>
<sequence>MREECCEEKGLFVVSDEAGVVERSVISNYSSAIWLCKKCGDCLHSDAGWKLCLVRGKQLF</sequence>
<comment type="caution">
    <text evidence="1">The sequence shown here is derived from an EMBL/GenBank/DDBJ whole genome shotgun (WGS) entry which is preliminary data.</text>
</comment>
<name>A0A2M6USK2_9HYPH</name>
<dbReference type="AlphaFoldDB" id="A0A2M6USK2"/>
<dbReference type="Proteomes" id="UP000230791">
    <property type="component" value="Unassembled WGS sequence"/>
</dbReference>
<dbReference type="EMBL" id="NJPP01000026">
    <property type="protein sequence ID" value="PIT69143.1"/>
    <property type="molecule type" value="Genomic_DNA"/>
</dbReference>
<dbReference type="RefSeq" id="WP_100130938.1">
    <property type="nucleotide sequence ID" value="NZ_CADDYJ010000073.1"/>
</dbReference>
<evidence type="ECO:0000313" key="2">
    <source>
        <dbReference type="Proteomes" id="UP000230791"/>
    </source>
</evidence>
<gene>
    <name evidence="1" type="ORF">CEV08_06850</name>
</gene>
<organism evidence="1 2">
    <name type="scientific">Bartonella tribocorum</name>
    <dbReference type="NCBI Taxonomy" id="85701"/>
    <lineage>
        <taxon>Bacteria</taxon>
        <taxon>Pseudomonadati</taxon>
        <taxon>Pseudomonadota</taxon>
        <taxon>Alphaproteobacteria</taxon>
        <taxon>Hyphomicrobiales</taxon>
        <taxon>Bartonellaceae</taxon>
        <taxon>Bartonella</taxon>
    </lineage>
</organism>